<name>A0A4U8Z8N7_METTU</name>
<evidence type="ECO:0000313" key="2">
    <source>
        <dbReference type="Proteomes" id="UP000294360"/>
    </source>
</evidence>
<dbReference type="AlphaFoldDB" id="A0A4U8Z8N7"/>
<dbReference type="Proteomes" id="UP000294360">
    <property type="component" value="Plasmid 3"/>
</dbReference>
<proteinExistence type="predicted"/>
<organism evidence="1 2">
    <name type="scientific">Methylocella tundrae</name>
    <dbReference type="NCBI Taxonomy" id="227605"/>
    <lineage>
        <taxon>Bacteria</taxon>
        <taxon>Pseudomonadati</taxon>
        <taxon>Pseudomonadota</taxon>
        <taxon>Alphaproteobacteria</taxon>
        <taxon>Hyphomicrobiales</taxon>
        <taxon>Beijerinckiaceae</taxon>
        <taxon>Methylocella</taxon>
    </lineage>
</organism>
<reference evidence="1 2" key="1">
    <citation type="submission" date="2019-03" db="EMBL/GenBank/DDBJ databases">
        <authorList>
            <person name="Kox A.R. M."/>
        </authorList>
    </citation>
    <scope>NUCLEOTIDE SEQUENCE [LARGE SCALE GENOMIC DNA]</scope>
    <source>
        <strain evidence="1">MTUNDRAET4 annotated genome</strain>
        <plasmid evidence="2">3</plasmid>
    </source>
</reference>
<dbReference type="KEGG" id="mtun:MTUNDRAET4_0069.2"/>
<sequence>MRDSRLFNCRTDDAAPDWSLFDAIETGGCTTETDPSTGDSWTNGGIDDDEAQFWTVYARLREGGCEAITDCASRAEVDAVADELSRLSGLSVV</sequence>
<gene>
    <name evidence="1" type="ORF">MTUNDRAET4_0069</name>
</gene>
<geneLocation type="plasmid" evidence="1 2">
    <name>3</name>
</geneLocation>
<protein>
    <submittedName>
        <fullName evidence="1">Uncharacterized protein</fullName>
    </submittedName>
</protein>
<dbReference type="EMBL" id="LR536452">
    <property type="protein sequence ID" value="VFU17512.1"/>
    <property type="molecule type" value="Genomic_DNA"/>
</dbReference>
<dbReference type="RefSeq" id="WP_134493308.1">
    <property type="nucleotide sequence ID" value="NZ_CP139087.1"/>
</dbReference>
<dbReference type="OrthoDB" id="8242073at2"/>
<evidence type="ECO:0000313" key="1">
    <source>
        <dbReference type="EMBL" id="VFU17512.1"/>
    </source>
</evidence>
<accession>A0A4U8Z8N7</accession>
<keyword evidence="1" id="KW-0614">Plasmid</keyword>